<keyword evidence="2" id="KW-1185">Reference proteome</keyword>
<comment type="caution">
    <text evidence="1">The sequence shown here is derived from an EMBL/GenBank/DDBJ whole genome shotgun (WGS) entry which is preliminary data.</text>
</comment>
<accession>A0A5N6NAD9</accession>
<protein>
    <submittedName>
        <fullName evidence="1">Uncharacterized protein</fullName>
    </submittedName>
</protein>
<evidence type="ECO:0000313" key="2">
    <source>
        <dbReference type="Proteomes" id="UP000326396"/>
    </source>
</evidence>
<dbReference type="EMBL" id="SZYD01000012">
    <property type="protein sequence ID" value="KAD4584180.1"/>
    <property type="molecule type" value="Genomic_DNA"/>
</dbReference>
<dbReference type="AlphaFoldDB" id="A0A5N6NAD9"/>
<proteinExistence type="predicted"/>
<evidence type="ECO:0000313" key="1">
    <source>
        <dbReference type="EMBL" id="KAD4584180.1"/>
    </source>
</evidence>
<dbReference type="Proteomes" id="UP000326396">
    <property type="component" value="Linkage Group LG2"/>
</dbReference>
<sequence length="227" mass="25475">MGFLLGWAGAYAPERQIRGMVEITSWVSLYQAGMLLITARDQFSMPLSGNFTPSLVLMAFVRNFAIRVLYLFVLSVYLNFFSLQLGFNLDPCSTIADGLKSDPLSLLFRIKIHIISKLSSETLAKADIVAEDYPRSPSSCPVNDYWRSTLYALIRKLLWKQKRDINTSLLSGGLLLDFYSDPEKAKRDKITILEVVSSILKWLSLTLVVAGTELLLNFYETPGSKSA</sequence>
<reference evidence="1 2" key="1">
    <citation type="submission" date="2019-05" db="EMBL/GenBank/DDBJ databases">
        <title>Mikania micrantha, genome provides insights into the molecular mechanism of rapid growth.</title>
        <authorList>
            <person name="Liu B."/>
        </authorList>
    </citation>
    <scope>NUCLEOTIDE SEQUENCE [LARGE SCALE GENOMIC DNA]</scope>
    <source>
        <strain evidence="1">NLD-2019</strain>
        <tissue evidence="1">Leaf</tissue>
    </source>
</reference>
<name>A0A5N6NAD9_9ASTR</name>
<gene>
    <name evidence="1" type="ORF">E3N88_21781</name>
</gene>
<organism evidence="1 2">
    <name type="scientific">Mikania micrantha</name>
    <name type="common">bitter vine</name>
    <dbReference type="NCBI Taxonomy" id="192012"/>
    <lineage>
        <taxon>Eukaryota</taxon>
        <taxon>Viridiplantae</taxon>
        <taxon>Streptophyta</taxon>
        <taxon>Embryophyta</taxon>
        <taxon>Tracheophyta</taxon>
        <taxon>Spermatophyta</taxon>
        <taxon>Magnoliopsida</taxon>
        <taxon>eudicotyledons</taxon>
        <taxon>Gunneridae</taxon>
        <taxon>Pentapetalae</taxon>
        <taxon>asterids</taxon>
        <taxon>campanulids</taxon>
        <taxon>Asterales</taxon>
        <taxon>Asteraceae</taxon>
        <taxon>Asteroideae</taxon>
        <taxon>Heliantheae alliance</taxon>
        <taxon>Eupatorieae</taxon>
        <taxon>Mikania</taxon>
    </lineage>
</organism>